<proteinExistence type="predicted"/>
<comment type="caution">
    <text evidence="1">The sequence shown here is derived from an EMBL/GenBank/DDBJ whole genome shotgun (WGS) entry which is preliminary data.</text>
</comment>
<organism evidence="1 2">
    <name type="scientific">Pasteurella multocida</name>
    <dbReference type="NCBI Taxonomy" id="747"/>
    <lineage>
        <taxon>Bacteria</taxon>
        <taxon>Pseudomonadati</taxon>
        <taxon>Pseudomonadota</taxon>
        <taxon>Gammaproteobacteria</taxon>
        <taxon>Pasteurellales</taxon>
        <taxon>Pasteurellaceae</taxon>
        <taxon>Pasteurella</taxon>
    </lineage>
</organism>
<gene>
    <name evidence="1" type="ORF">C2800_03150</name>
</gene>
<dbReference type="PANTHER" id="PTHR41791">
    <property type="entry name" value="SSL7039 PROTEIN"/>
    <property type="match status" value="1"/>
</dbReference>
<name>A0A849CFF7_PASMD</name>
<evidence type="ECO:0000313" key="1">
    <source>
        <dbReference type="EMBL" id="NNI78432.1"/>
    </source>
</evidence>
<protein>
    <recommendedName>
        <fullName evidence="3">Type II toxin-antitoxin system RelE/ParE family toxin</fullName>
    </recommendedName>
</protein>
<sequence length="94" mass="10734">MGRLREVKNLSAKAAVLARINRVMNGNLGDHKSIGNGLYEMRIIKGSGYRVYYGQYREVTYLLICGGDKSTQKSDIVKARELWKEIKQQEEVKV</sequence>
<dbReference type="PANTHER" id="PTHR41791:SF1">
    <property type="entry name" value="SSL7039 PROTEIN"/>
    <property type="match status" value="1"/>
</dbReference>
<dbReference type="Proteomes" id="UP000540079">
    <property type="component" value="Unassembled WGS sequence"/>
</dbReference>
<dbReference type="PIRSF" id="PIRSF028744">
    <property type="entry name" value="Addict_mod_HI1419"/>
    <property type="match status" value="1"/>
</dbReference>
<evidence type="ECO:0008006" key="3">
    <source>
        <dbReference type="Google" id="ProtNLM"/>
    </source>
</evidence>
<dbReference type="InterPro" id="IPR014056">
    <property type="entry name" value="TypeIITA-like_toxin_pred"/>
</dbReference>
<dbReference type="RefSeq" id="WP_014667974.1">
    <property type="nucleotide sequence ID" value="NZ_CP030096.1"/>
</dbReference>
<dbReference type="NCBIfam" id="TIGR02683">
    <property type="entry name" value="upstrm_HI1419"/>
    <property type="match status" value="1"/>
</dbReference>
<dbReference type="EMBL" id="PPVL01000002">
    <property type="protein sequence ID" value="NNI78432.1"/>
    <property type="molecule type" value="Genomic_DNA"/>
</dbReference>
<accession>A0A849CFF7</accession>
<dbReference type="AlphaFoldDB" id="A0A849CFF7"/>
<reference evidence="1 2" key="1">
    <citation type="journal article" date="2018" name="Front. Microbiol.">
        <title>Genetic and Phylogenetic Characteristics of Pasteurella multocida Isolates From Different Host Species.</title>
        <authorList>
            <person name="Peng Z."/>
            <person name="Liang W."/>
            <person name="Wang F."/>
            <person name="Xu Z."/>
            <person name="Xie Z."/>
            <person name="Lian Z."/>
            <person name="Hua L."/>
            <person name="Zhou R."/>
            <person name="Chen H."/>
            <person name="Wu B."/>
        </authorList>
    </citation>
    <scope>NUCLEOTIDE SEQUENCE [LARGE SCALE GENOMIC DNA]</scope>
    <source>
        <strain evidence="1 2">HNA06</strain>
    </source>
</reference>
<evidence type="ECO:0000313" key="2">
    <source>
        <dbReference type="Proteomes" id="UP000540079"/>
    </source>
</evidence>